<dbReference type="Proteomes" id="UP000183508">
    <property type="component" value="Unassembled WGS sequence"/>
</dbReference>
<dbReference type="PROSITE" id="PS51352">
    <property type="entry name" value="THIOREDOXIN_2"/>
    <property type="match status" value="1"/>
</dbReference>
<reference evidence="3" key="1">
    <citation type="submission" date="2016-10" db="EMBL/GenBank/DDBJ databases">
        <authorList>
            <person name="Varghese N."/>
        </authorList>
    </citation>
    <scope>NUCLEOTIDE SEQUENCE [LARGE SCALE GENOMIC DNA]</scope>
    <source>
        <strain evidence="3">DSM 17980</strain>
    </source>
</reference>
<dbReference type="InterPro" id="IPR050620">
    <property type="entry name" value="Thioredoxin_H-type-like"/>
</dbReference>
<dbReference type="CDD" id="cd02947">
    <property type="entry name" value="TRX_family"/>
    <property type="match status" value="1"/>
</dbReference>
<feature type="domain" description="Thioredoxin" evidence="1">
    <location>
        <begin position="1"/>
        <end position="106"/>
    </location>
</feature>
<accession>A0A1I7FH13</accession>
<dbReference type="PANTHER" id="PTHR10438:SF468">
    <property type="entry name" value="THIOREDOXIN-1-RELATED"/>
    <property type="match status" value="1"/>
</dbReference>
<proteinExistence type="predicted"/>
<dbReference type="PANTHER" id="PTHR10438">
    <property type="entry name" value="THIOREDOXIN"/>
    <property type="match status" value="1"/>
</dbReference>
<protein>
    <submittedName>
        <fullName evidence="2">Thioredoxin</fullName>
    </submittedName>
</protein>
<dbReference type="eggNOG" id="COG0526">
    <property type="taxonomic scope" value="Bacteria"/>
</dbReference>
<sequence length="112" mass="12878">MDEIQSLDQYFTVVRGARPAVMIFSAGWCPDCRYLDTFIDEVIRDNPDFDFYKVDRDQFGELCETLDILGIPSLVAYRDGQVVDRFVSKLRKTKEEVQSFLDDVRAKVAPAS</sequence>
<dbReference type="InterPro" id="IPR036249">
    <property type="entry name" value="Thioredoxin-like_sf"/>
</dbReference>
<name>A0A1I7FH13_9BACL</name>
<dbReference type="EMBL" id="FPBV01000001">
    <property type="protein sequence ID" value="SFU35492.1"/>
    <property type="molecule type" value="Genomic_DNA"/>
</dbReference>
<dbReference type="InterPro" id="IPR013766">
    <property type="entry name" value="Thioredoxin_domain"/>
</dbReference>
<gene>
    <name evidence="2" type="ORF">SAMN05421543_101250</name>
</gene>
<evidence type="ECO:0000259" key="1">
    <source>
        <dbReference type="PROSITE" id="PS51352"/>
    </source>
</evidence>
<dbReference type="Pfam" id="PF00085">
    <property type="entry name" value="Thioredoxin"/>
    <property type="match status" value="1"/>
</dbReference>
<dbReference type="OrthoDB" id="7629852at2"/>
<keyword evidence="3" id="KW-1185">Reference proteome</keyword>
<dbReference type="RefSeq" id="WP_074948767.1">
    <property type="nucleotide sequence ID" value="NZ_FPBV01000001.1"/>
</dbReference>
<dbReference type="STRING" id="392015.SAMN05421543_101250"/>
<evidence type="ECO:0000313" key="2">
    <source>
        <dbReference type="EMBL" id="SFU35492.1"/>
    </source>
</evidence>
<dbReference type="SUPFAM" id="SSF52833">
    <property type="entry name" value="Thioredoxin-like"/>
    <property type="match status" value="1"/>
</dbReference>
<evidence type="ECO:0000313" key="3">
    <source>
        <dbReference type="Proteomes" id="UP000183508"/>
    </source>
</evidence>
<organism evidence="2 3">
    <name type="scientific">Alicyclobacillus macrosporangiidus</name>
    <dbReference type="NCBI Taxonomy" id="392015"/>
    <lineage>
        <taxon>Bacteria</taxon>
        <taxon>Bacillati</taxon>
        <taxon>Bacillota</taxon>
        <taxon>Bacilli</taxon>
        <taxon>Bacillales</taxon>
        <taxon>Alicyclobacillaceae</taxon>
        <taxon>Alicyclobacillus</taxon>
    </lineage>
</organism>
<dbReference type="Gene3D" id="3.40.30.10">
    <property type="entry name" value="Glutaredoxin"/>
    <property type="match status" value="1"/>
</dbReference>
<dbReference type="AlphaFoldDB" id="A0A1I7FH13"/>